<reference evidence="1 2" key="1">
    <citation type="submission" date="2012-06" db="EMBL/GenBank/DDBJ databases">
        <title>The complete genome of Ornithobacterium rhinotracheale DSM 15997.</title>
        <authorList>
            <consortium name="US DOE Joint Genome Institute (JGI-PGF)"/>
            <person name="Lucas S."/>
            <person name="Copeland A."/>
            <person name="Lapidus A."/>
            <person name="Goodwin L."/>
            <person name="Pitluck S."/>
            <person name="Peters L."/>
            <person name="Mikhailova N."/>
            <person name="Teshima H."/>
            <person name="Kyrpides N."/>
            <person name="Mavromatis K."/>
            <person name="Pagani I."/>
            <person name="Ivanova N."/>
            <person name="Ovchinnikova G."/>
            <person name="Zeytun A."/>
            <person name="Detter J.C."/>
            <person name="Han C."/>
            <person name="Land M."/>
            <person name="Hauser L."/>
            <person name="Markowitz V."/>
            <person name="Cheng J.-F."/>
            <person name="Hugenholtz P."/>
            <person name="Woyke T."/>
            <person name="Wu D."/>
            <person name="Lang E."/>
            <person name="Kopitz M."/>
            <person name="Brambilla E."/>
            <person name="Klenk H.-P."/>
            <person name="Eisen J.A."/>
        </authorList>
    </citation>
    <scope>NUCLEOTIDE SEQUENCE [LARGE SCALE GENOMIC DNA]</scope>
    <source>
        <strain evidence="2">ATCC 51463 / DSM 15997 / CCUG 23171 / LMG 9086</strain>
    </source>
</reference>
<dbReference type="RefSeq" id="WP_014789997.1">
    <property type="nucleotide sequence ID" value="NC_018016.1"/>
</dbReference>
<dbReference type="KEGG" id="orh:Ornrh_0143"/>
<name>I3ZXD3_ORNRL</name>
<dbReference type="PROSITE" id="PS51257">
    <property type="entry name" value="PROKAR_LIPOPROTEIN"/>
    <property type="match status" value="1"/>
</dbReference>
<sequence>MKETIFSLIVFSIIFSCGKNEKQDLLRDIQKATTVLSEKTSEFLAEKIALDFANSYVQFIKKDADLSETKKWVEQNKEVTEAFKKSYIDMIVEAERKNPELGLDFDPIINAQDVPDDGFEIVSFDEKTNIVTLKAKETIDFTLKLKMVNQDNRWLVDGCGVVNMP</sequence>
<keyword evidence="2" id="KW-1185">Reference proteome</keyword>
<dbReference type="Gene3D" id="3.10.450.50">
    <property type="match status" value="1"/>
</dbReference>
<evidence type="ECO:0000313" key="2">
    <source>
        <dbReference type="Proteomes" id="UP000006051"/>
    </source>
</evidence>
<dbReference type="Proteomes" id="UP000006051">
    <property type="component" value="Chromosome"/>
</dbReference>
<dbReference type="AlphaFoldDB" id="I3ZXD3"/>
<evidence type="ECO:0008006" key="3">
    <source>
        <dbReference type="Google" id="ProtNLM"/>
    </source>
</evidence>
<dbReference type="eggNOG" id="ENOG50331RA">
    <property type="taxonomic scope" value="Bacteria"/>
</dbReference>
<dbReference type="GeneID" id="97256917"/>
<dbReference type="HOGENOM" id="CLU_1609165_0_0_10"/>
<dbReference type="EMBL" id="CP003283">
    <property type="protein sequence ID" value="AFL96367.1"/>
    <property type="molecule type" value="Genomic_DNA"/>
</dbReference>
<gene>
    <name evidence="1" type="ordered locus">Ornrh_0143</name>
</gene>
<proteinExistence type="predicted"/>
<organism evidence="1 2">
    <name type="scientific">Ornithobacterium rhinotracheale (strain ATCC 51463 / DSM 15997 / CCUG 23171 / CIP 104009 / LMG 9086)</name>
    <dbReference type="NCBI Taxonomy" id="867902"/>
    <lineage>
        <taxon>Bacteria</taxon>
        <taxon>Pseudomonadati</taxon>
        <taxon>Bacteroidota</taxon>
        <taxon>Flavobacteriia</taxon>
        <taxon>Flavobacteriales</taxon>
        <taxon>Weeksellaceae</taxon>
        <taxon>Ornithobacterium</taxon>
    </lineage>
</organism>
<accession>I3ZXD3</accession>
<protein>
    <recommendedName>
        <fullName evidence="3">DUF3828 domain-containing protein</fullName>
    </recommendedName>
</protein>
<evidence type="ECO:0000313" key="1">
    <source>
        <dbReference type="EMBL" id="AFL96367.1"/>
    </source>
</evidence>
<dbReference type="GeneID" id="71568423"/>